<dbReference type="PATRIC" id="fig|261654.4.peg.1406"/>
<accession>A0A1A8ZA67</accession>
<dbReference type="STRING" id="261654.GA0070611_1381"/>
<dbReference type="EMBL" id="LT594323">
    <property type="protein sequence ID" value="SBT40763.1"/>
    <property type="molecule type" value="Genomic_DNA"/>
</dbReference>
<name>A0A1A8ZA67_9ACTN</name>
<evidence type="ECO:0000313" key="1">
    <source>
        <dbReference type="EMBL" id="SBT40763.1"/>
    </source>
</evidence>
<protein>
    <submittedName>
        <fullName evidence="1">Uncharacterized protein</fullName>
    </submittedName>
</protein>
<dbReference type="OrthoDB" id="9932295at2"/>
<keyword evidence="2" id="KW-1185">Reference proteome</keyword>
<proteinExistence type="predicted"/>
<dbReference type="Proteomes" id="UP000199385">
    <property type="component" value="Chromosome I"/>
</dbReference>
<reference evidence="2" key="1">
    <citation type="submission" date="2016-06" db="EMBL/GenBank/DDBJ databases">
        <authorList>
            <person name="Varghese N."/>
            <person name="Submissions Spin"/>
        </authorList>
    </citation>
    <scope>NUCLEOTIDE SEQUENCE [LARGE SCALE GENOMIC DNA]</scope>
    <source>
        <strain evidence="2">DSM 44815</strain>
    </source>
</reference>
<gene>
    <name evidence="1" type="ORF">GA0070611_1381</name>
</gene>
<sequence length="272" mass="28961">MPVGIAVSVVVNGERVDPADVLGAVTPLARENGVAVTQFGPLLLLAADEVGPLVALAEPLTVWWQGYGPTGGSGTAVLRFAGQYGVSELTYCRPDLAVEIVRATLLAESGPVHGPGKRPTALRRVAAQLVRPFRNGFTATEVQVIEEQGVLTVLLAGRDGDDTPRSLEFQACDPSHEQYDPDDDEGLCLLTEEHAPSFNGLLALRLARGSLRVRLTERATEELGLRSPALTVRLRLDRAELAALRAGLDRVFTLSTAHATPTIDLGAPNAHR</sequence>
<organism evidence="1 2">
    <name type="scientific">Micromonospora auratinigra</name>
    <dbReference type="NCBI Taxonomy" id="261654"/>
    <lineage>
        <taxon>Bacteria</taxon>
        <taxon>Bacillati</taxon>
        <taxon>Actinomycetota</taxon>
        <taxon>Actinomycetes</taxon>
        <taxon>Micromonosporales</taxon>
        <taxon>Micromonosporaceae</taxon>
        <taxon>Micromonospora</taxon>
    </lineage>
</organism>
<evidence type="ECO:0000313" key="2">
    <source>
        <dbReference type="Proteomes" id="UP000199385"/>
    </source>
</evidence>
<dbReference type="AlphaFoldDB" id="A0A1A8ZA67"/>
<dbReference type="RefSeq" id="WP_091659302.1">
    <property type="nucleotide sequence ID" value="NZ_LT594323.1"/>
</dbReference>